<dbReference type="CDD" id="cd01700">
    <property type="entry name" value="PolY_Pol_V_umuC"/>
    <property type="match status" value="1"/>
</dbReference>
<dbReference type="GO" id="GO:0006281">
    <property type="term" value="P:DNA repair"/>
    <property type="evidence" value="ECO:0007669"/>
    <property type="project" value="UniProtKB-KW"/>
</dbReference>
<accession>A0A917IRQ5</accession>
<keyword evidence="5" id="KW-0742">SOS response</keyword>
<dbReference type="InterPro" id="IPR043128">
    <property type="entry name" value="Rev_trsase/Diguanyl_cyclase"/>
</dbReference>
<dbReference type="InterPro" id="IPR050116">
    <property type="entry name" value="DNA_polymerase-Y"/>
</dbReference>
<dbReference type="GO" id="GO:0003684">
    <property type="term" value="F:damaged DNA binding"/>
    <property type="evidence" value="ECO:0007669"/>
    <property type="project" value="InterPro"/>
</dbReference>
<dbReference type="AlphaFoldDB" id="A0A917IRQ5"/>
<evidence type="ECO:0000256" key="3">
    <source>
        <dbReference type="ARBA" id="ARBA00023199"/>
    </source>
</evidence>
<proteinExistence type="inferred from homology"/>
<evidence type="ECO:0000313" key="7">
    <source>
        <dbReference type="EMBL" id="GGH59720.1"/>
    </source>
</evidence>
<dbReference type="Pfam" id="PF13438">
    <property type="entry name" value="DUF4113"/>
    <property type="match status" value="1"/>
</dbReference>
<evidence type="ECO:0000256" key="1">
    <source>
        <dbReference type="ARBA" id="ARBA00010945"/>
    </source>
</evidence>
<dbReference type="Pfam" id="PF00817">
    <property type="entry name" value="IMS"/>
    <property type="match status" value="1"/>
</dbReference>
<dbReference type="InterPro" id="IPR036775">
    <property type="entry name" value="DNA_pol_Y-fam_lit_finger_sf"/>
</dbReference>
<dbReference type="Proteomes" id="UP000627292">
    <property type="component" value="Unassembled WGS sequence"/>
</dbReference>
<dbReference type="InterPro" id="IPR017961">
    <property type="entry name" value="DNA_pol_Y-fam_little_finger"/>
</dbReference>
<dbReference type="SUPFAM" id="SSF100879">
    <property type="entry name" value="Lesion bypass DNA polymerase (Y-family), little finger domain"/>
    <property type="match status" value="1"/>
</dbReference>
<evidence type="ECO:0000256" key="5">
    <source>
        <dbReference type="ARBA" id="ARBA00023236"/>
    </source>
</evidence>
<reference evidence="7" key="2">
    <citation type="submission" date="2020-09" db="EMBL/GenBank/DDBJ databases">
        <authorList>
            <person name="Sun Q."/>
            <person name="Zhou Y."/>
        </authorList>
    </citation>
    <scope>NUCLEOTIDE SEQUENCE</scope>
    <source>
        <strain evidence="7">CGMCC 1.15290</strain>
    </source>
</reference>
<keyword evidence="8" id="KW-1185">Reference proteome</keyword>
<dbReference type="GO" id="GO:0003887">
    <property type="term" value="F:DNA-directed DNA polymerase activity"/>
    <property type="evidence" value="ECO:0007669"/>
    <property type="project" value="TreeGrafter"/>
</dbReference>
<dbReference type="InterPro" id="IPR025188">
    <property type="entry name" value="DUF4113"/>
</dbReference>
<keyword evidence="3" id="KW-0741">SOS mutagenesis</keyword>
<comment type="caution">
    <text evidence="7">The sequence shown here is derived from an EMBL/GenBank/DDBJ whole genome shotgun (WGS) entry which is preliminary data.</text>
</comment>
<dbReference type="EMBL" id="BMIB01000001">
    <property type="protein sequence ID" value="GGH59720.1"/>
    <property type="molecule type" value="Genomic_DNA"/>
</dbReference>
<evidence type="ECO:0000256" key="2">
    <source>
        <dbReference type="ARBA" id="ARBA00022763"/>
    </source>
</evidence>
<dbReference type="GO" id="GO:0042276">
    <property type="term" value="P:error-prone translesion synthesis"/>
    <property type="evidence" value="ECO:0007669"/>
    <property type="project" value="TreeGrafter"/>
</dbReference>
<dbReference type="Gene3D" id="3.30.70.270">
    <property type="match status" value="1"/>
</dbReference>
<dbReference type="RefSeq" id="WP_188950568.1">
    <property type="nucleotide sequence ID" value="NZ_BMIB01000001.1"/>
</dbReference>
<dbReference type="PANTHER" id="PTHR11076:SF34">
    <property type="entry name" value="PROTEIN UMUC"/>
    <property type="match status" value="1"/>
</dbReference>
<dbReference type="GO" id="GO:0009432">
    <property type="term" value="P:SOS response"/>
    <property type="evidence" value="ECO:0007669"/>
    <property type="project" value="UniProtKB-KW"/>
</dbReference>
<protein>
    <submittedName>
        <fullName evidence="7">SOS mutagenesis and repair protein UmuC</fullName>
    </submittedName>
</protein>
<reference evidence="7" key="1">
    <citation type="journal article" date="2014" name="Int. J. Syst. Evol. Microbiol.">
        <title>Complete genome sequence of Corynebacterium casei LMG S-19264T (=DSM 44701T), isolated from a smear-ripened cheese.</title>
        <authorList>
            <consortium name="US DOE Joint Genome Institute (JGI-PGF)"/>
            <person name="Walter F."/>
            <person name="Albersmeier A."/>
            <person name="Kalinowski J."/>
            <person name="Ruckert C."/>
        </authorList>
    </citation>
    <scope>NUCLEOTIDE SEQUENCE</scope>
    <source>
        <strain evidence="7">CGMCC 1.15290</strain>
    </source>
</reference>
<sequence length="423" mass="47732">MFALVDANSFYVSCERVFDPTLIGMPVVVLSNNDGCCIALSDEAKQLGIVMGTPIHLLKEQIRKNNIQLRLRSSNYTLYGDMSNRMMNLFRRFVPCQENYSIDEAFLDMTGLYQKDLLQLGMTIRQTVGQYLGLPVCVGIARTKTLAKLANRYAKKHHKNLGVHFLANEALTTQALKATPIGDVWGIGHRLSAKLLQSGFATAYDFMQNAPAQWVRKEMSVVGERLLKELRGTPAIKWDYTPPIPQNVGTSRSFGTLQTSYEIVVAAMATHTSHCALKLRSNKVCASAIQVFLQTNPYRTQDKQYYQSTVVELPVPTHHTAELIHHARIGLERIFKKGYKYQKVGVNVLDLVPENQIQYSLFDSMDRQKAAHMMGIVDSINAVQGRHTVFFAAQGDREDYKLRAQYISGRYTTSWTELPVIIE</sequence>
<dbReference type="PANTHER" id="PTHR11076">
    <property type="entry name" value="DNA REPAIR POLYMERASE UMUC / TRANSFERASE FAMILY MEMBER"/>
    <property type="match status" value="1"/>
</dbReference>
<evidence type="ECO:0000256" key="4">
    <source>
        <dbReference type="ARBA" id="ARBA00023204"/>
    </source>
</evidence>
<dbReference type="SUPFAM" id="SSF56672">
    <property type="entry name" value="DNA/RNA polymerases"/>
    <property type="match status" value="1"/>
</dbReference>
<organism evidence="7 8">
    <name type="scientific">Filimonas zeae</name>
    <dbReference type="NCBI Taxonomy" id="1737353"/>
    <lineage>
        <taxon>Bacteria</taxon>
        <taxon>Pseudomonadati</taxon>
        <taxon>Bacteroidota</taxon>
        <taxon>Chitinophagia</taxon>
        <taxon>Chitinophagales</taxon>
        <taxon>Chitinophagaceae</taxon>
        <taxon>Filimonas</taxon>
    </lineage>
</organism>
<feature type="domain" description="UmuC" evidence="6">
    <location>
        <begin position="2"/>
        <end position="188"/>
    </location>
</feature>
<gene>
    <name evidence="7" type="ORF">GCM10011379_06800</name>
</gene>
<comment type="similarity">
    <text evidence="1">Belongs to the DNA polymerase type-Y family.</text>
</comment>
<dbReference type="GO" id="GO:0005829">
    <property type="term" value="C:cytosol"/>
    <property type="evidence" value="ECO:0007669"/>
    <property type="project" value="TreeGrafter"/>
</dbReference>
<name>A0A917IRQ5_9BACT</name>
<keyword evidence="4" id="KW-0234">DNA repair</keyword>
<evidence type="ECO:0000259" key="6">
    <source>
        <dbReference type="PROSITE" id="PS50173"/>
    </source>
</evidence>
<dbReference type="Pfam" id="PF11799">
    <property type="entry name" value="IMS_C"/>
    <property type="match status" value="1"/>
</dbReference>
<evidence type="ECO:0000313" key="8">
    <source>
        <dbReference type="Proteomes" id="UP000627292"/>
    </source>
</evidence>
<dbReference type="PROSITE" id="PS50173">
    <property type="entry name" value="UMUC"/>
    <property type="match status" value="1"/>
</dbReference>
<dbReference type="InterPro" id="IPR001126">
    <property type="entry name" value="UmuC"/>
</dbReference>
<dbReference type="InterPro" id="IPR043502">
    <property type="entry name" value="DNA/RNA_pol_sf"/>
</dbReference>
<dbReference type="Gene3D" id="3.40.1170.60">
    <property type="match status" value="1"/>
</dbReference>
<keyword evidence="2" id="KW-0227">DNA damage</keyword>